<proteinExistence type="predicted"/>
<reference evidence="1" key="1">
    <citation type="submission" date="2020-10" db="EMBL/GenBank/DDBJ databases">
        <authorList>
            <person name="Gilroy R."/>
        </authorList>
    </citation>
    <scope>NUCLEOTIDE SEQUENCE</scope>
    <source>
        <strain evidence="1">ChiSjej5B23-6657</strain>
    </source>
</reference>
<dbReference type="AlphaFoldDB" id="A0A9D1JBA0"/>
<name>A0A9D1JBA0_9FIRM</name>
<gene>
    <name evidence="1" type="ORF">IAA55_09525</name>
</gene>
<dbReference type="EMBL" id="DVHM01000158">
    <property type="protein sequence ID" value="HIR71506.1"/>
    <property type="molecule type" value="Genomic_DNA"/>
</dbReference>
<reference evidence="1" key="2">
    <citation type="journal article" date="2021" name="PeerJ">
        <title>Extensive microbial diversity within the chicken gut microbiome revealed by metagenomics and culture.</title>
        <authorList>
            <person name="Gilroy R."/>
            <person name="Ravi A."/>
            <person name="Getino M."/>
            <person name="Pursley I."/>
            <person name="Horton D.L."/>
            <person name="Alikhan N.F."/>
            <person name="Baker D."/>
            <person name="Gharbi K."/>
            <person name="Hall N."/>
            <person name="Watson M."/>
            <person name="Adriaenssens E.M."/>
            <person name="Foster-Nyarko E."/>
            <person name="Jarju S."/>
            <person name="Secka A."/>
            <person name="Antonio M."/>
            <person name="Oren A."/>
            <person name="Chaudhuri R.R."/>
            <person name="La Ragione R."/>
            <person name="Hildebrand F."/>
            <person name="Pallen M.J."/>
        </authorList>
    </citation>
    <scope>NUCLEOTIDE SEQUENCE</scope>
    <source>
        <strain evidence="1">ChiSjej5B23-6657</strain>
    </source>
</reference>
<comment type="caution">
    <text evidence="1">The sequence shown here is derived from an EMBL/GenBank/DDBJ whole genome shotgun (WGS) entry which is preliminary data.</text>
</comment>
<organism evidence="1 2">
    <name type="scientific">Candidatus Pullilachnospira gallistercoris</name>
    <dbReference type="NCBI Taxonomy" id="2840911"/>
    <lineage>
        <taxon>Bacteria</taxon>
        <taxon>Bacillati</taxon>
        <taxon>Bacillota</taxon>
        <taxon>Clostridia</taxon>
        <taxon>Lachnospirales</taxon>
        <taxon>Lachnospiraceae</taxon>
        <taxon>Lachnospiraceae incertae sedis</taxon>
        <taxon>Candidatus Pullilachnospira</taxon>
    </lineage>
</organism>
<sequence>MGKYAGRVLGFLLFAAAIFCPGCGALGDGLTFFPGYERTFGEEETEGTLQRFLAFAEQTDFSEWDYGVEYEVGEGAPEEISRKGMTGQVQAYRNRKQTVFQAEMSGGTFYYNQGEGILHCDTAEGTGPWDGQACVWEDFPFDAVNQRGNEMLHTLLASGEFTDVVCEYVDAIDYDCKNMLRIYFWDHDKSGNPEWNGQTEEWTQHFGQAVPREIFVACNDDGTAWQSVVMRWDEPWGRCEVCWNSYDALLQSDRCVIRYEYRHGLRQDGVPSLEEQKEQLLREMGNHPYY</sequence>
<protein>
    <submittedName>
        <fullName evidence="1">Uncharacterized protein</fullName>
    </submittedName>
</protein>
<evidence type="ECO:0000313" key="1">
    <source>
        <dbReference type="EMBL" id="HIR71506.1"/>
    </source>
</evidence>
<accession>A0A9D1JBA0</accession>
<evidence type="ECO:0000313" key="2">
    <source>
        <dbReference type="Proteomes" id="UP000823912"/>
    </source>
</evidence>
<dbReference type="Proteomes" id="UP000823912">
    <property type="component" value="Unassembled WGS sequence"/>
</dbReference>